<dbReference type="Pfam" id="PF13729">
    <property type="entry name" value="TraF_2"/>
    <property type="match status" value="1"/>
</dbReference>
<dbReference type="OrthoDB" id="5610858at2"/>
<protein>
    <submittedName>
        <fullName evidence="1">F plasmid transfer operon protein TraF</fullName>
    </submittedName>
</protein>
<dbReference type="Proteomes" id="UP000252792">
    <property type="component" value="Unassembled WGS sequence"/>
</dbReference>
<comment type="caution">
    <text evidence="1">The sequence shown here is derived from an EMBL/GenBank/DDBJ whole genome shotgun (WGS) entry which is preliminary data.</text>
</comment>
<gene>
    <name evidence="1" type="ORF">DFP80_108154</name>
</gene>
<proteinExistence type="predicted"/>
<accession>A0A366J9F8</accession>
<evidence type="ECO:0000313" key="1">
    <source>
        <dbReference type="EMBL" id="RBP82508.1"/>
    </source>
</evidence>
<dbReference type="EMBL" id="QNSE01000008">
    <property type="protein sequence ID" value="RBP82508.1"/>
    <property type="molecule type" value="Genomic_DNA"/>
</dbReference>
<name>A0A366J9F8_9GAMM</name>
<organism evidence="1 2">
    <name type="scientific">Marinomonas rhizomae</name>
    <dbReference type="NCBI Taxonomy" id="491948"/>
    <lineage>
        <taxon>Bacteria</taxon>
        <taxon>Pseudomonadati</taxon>
        <taxon>Pseudomonadota</taxon>
        <taxon>Gammaproteobacteria</taxon>
        <taxon>Oceanospirillales</taxon>
        <taxon>Oceanospirillaceae</taxon>
        <taxon>Marinomonas</taxon>
    </lineage>
</organism>
<sequence>MACRFFMLFFCSISRFTLLDSLKKVGFEGNDGFYKLMRVSYCLNLGLFLFNLSTLCRKSVSIEFILYNIEINYIYRSASFNSQKDSIMKKLLLVSSSLLSTAVMAAMPVNQPIGSSFTLSSSPNQRALATALGNPAAPFLMVNEQDDDNFRFGILGPLSIGIEMGDVSDLGDRVEEIEDILDASYSTPAAAQTGVDKANEILNGIGNTAYVKTSVALQVPLMPVIYKTDNNGAFMLDASISSVAKANVITDEISNTGSTIDDNDTSFQARTAVDLAIGLGYSQAMWENSHGMLVGGVKATMHNISMGHALVALDDDSDDADDAISNAVDDDAIETSNVGIDLGAIWMSNNYQLGVTLANINEPEFDGVALDTSCTSRSCTAASNLIANGKVTSGQKYIMEMQTTIDAAVSTSGKQVTLGMSYDTNAVKDAVGDEYQWAAASISYYGDSHFLPGLRVGYRQNMAGTELSYGSFGLTILKRLNLDIAVALDTVEDEDGDEMPRSVYFALGYDTAF</sequence>
<dbReference type="InterPro" id="IPR032811">
    <property type="entry name" value="Put_conjugal_transfer"/>
</dbReference>
<keyword evidence="2" id="KW-1185">Reference proteome</keyword>
<dbReference type="AlphaFoldDB" id="A0A366J9F8"/>
<reference evidence="1 2" key="1">
    <citation type="submission" date="2018-06" db="EMBL/GenBank/DDBJ databases">
        <title>Genomic Encyclopedia of Type Strains, Phase III (KMG-III): the genomes of soil and plant-associated and newly described type strains.</title>
        <authorList>
            <person name="Whitman W."/>
        </authorList>
    </citation>
    <scope>NUCLEOTIDE SEQUENCE [LARGE SCALE GENOMIC DNA]</scope>
    <source>
        <strain evidence="1 2">CECT 7377</strain>
    </source>
</reference>
<evidence type="ECO:0000313" key="2">
    <source>
        <dbReference type="Proteomes" id="UP000252792"/>
    </source>
</evidence>